<dbReference type="SUPFAM" id="SSF55129">
    <property type="entry name" value="Ribosomal protein L30p/L7e"/>
    <property type="match status" value="1"/>
</dbReference>
<dbReference type="FunFam" id="3.30.1390.20:FF:000001">
    <property type="entry name" value="50S ribosomal protein L30"/>
    <property type="match status" value="1"/>
</dbReference>
<comment type="subunit">
    <text evidence="2 5">Part of the 50S ribosomal subunit.</text>
</comment>
<evidence type="ECO:0000256" key="3">
    <source>
        <dbReference type="ARBA" id="ARBA00022980"/>
    </source>
</evidence>
<evidence type="ECO:0000256" key="2">
    <source>
        <dbReference type="ARBA" id="ARBA00011838"/>
    </source>
</evidence>
<name>E1IA31_9CHLR</name>
<dbReference type="Gene3D" id="3.30.1390.20">
    <property type="entry name" value="Ribosomal protein L30, ferredoxin-like fold domain"/>
    <property type="match status" value="1"/>
</dbReference>
<dbReference type="CDD" id="cd01658">
    <property type="entry name" value="Ribosomal_L30"/>
    <property type="match status" value="1"/>
</dbReference>
<evidence type="ECO:0000313" key="8">
    <source>
        <dbReference type="EMBL" id="EFO82033.1"/>
    </source>
</evidence>
<dbReference type="InterPro" id="IPR016082">
    <property type="entry name" value="Ribosomal_uL30_ferredoxin-like"/>
</dbReference>
<dbReference type="GO" id="GO:0006412">
    <property type="term" value="P:translation"/>
    <property type="evidence" value="ECO:0007669"/>
    <property type="project" value="UniProtKB-UniRule"/>
</dbReference>
<organism evidence="8 9">
    <name type="scientific">Oscillochloris trichoides DG-6</name>
    <dbReference type="NCBI Taxonomy" id="765420"/>
    <lineage>
        <taxon>Bacteria</taxon>
        <taxon>Bacillati</taxon>
        <taxon>Chloroflexota</taxon>
        <taxon>Chloroflexia</taxon>
        <taxon>Chloroflexales</taxon>
        <taxon>Chloroflexineae</taxon>
        <taxon>Oscillochloridaceae</taxon>
        <taxon>Oscillochloris</taxon>
    </lineage>
</organism>
<dbReference type="GO" id="GO:0022625">
    <property type="term" value="C:cytosolic large ribosomal subunit"/>
    <property type="evidence" value="ECO:0007669"/>
    <property type="project" value="TreeGrafter"/>
</dbReference>
<dbReference type="PIRSF" id="PIRSF002211">
    <property type="entry name" value="Ribosomal_L30_bac-type"/>
    <property type="match status" value="1"/>
</dbReference>
<reference evidence="8 9" key="1">
    <citation type="journal article" date="2011" name="J. Bacteriol.">
        <title>Draft genome sequence of the anoxygenic filamentous phototrophic bacterium Oscillochloris trichoides subsp. DG-6.</title>
        <authorList>
            <person name="Kuznetsov B.B."/>
            <person name="Ivanovsky R.N."/>
            <person name="Keppen O.I."/>
            <person name="Sukhacheva M.V."/>
            <person name="Bumazhkin B.K."/>
            <person name="Patutina E.O."/>
            <person name="Beletsky A.V."/>
            <person name="Mardanov A.V."/>
            <person name="Baslerov R.V."/>
            <person name="Panteleeva A.N."/>
            <person name="Kolganova T.V."/>
            <person name="Ravin N.V."/>
            <person name="Skryabin K.G."/>
        </authorList>
    </citation>
    <scope>NUCLEOTIDE SEQUENCE [LARGE SCALE GENOMIC DNA]</scope>
    <source>
        <strain evidence="8 9">DG-6</strain>
    </source>
</reference>
<dbReference type="GO" id="GO:0003735">
    <property type="term" value="F:structural constituent of ribosome"/>
    <property type="evidence" value="ECO:0007669"/>
    <property type="project" value="InterPro"/>
</dbReference>
<dbReference type="EMBL" id="ADVR01000003">
    <property type="protein sequence ID" value="EFO82033.1"/>
    <property type="molecule type" value="Genomic_DNA"/>
</dbReference>
<evidence type="ECO:0000256" key="1">
    <source>
        <dbReference type="ARBA" id="ARBA00007594"/>
    </source>
</evidence>
<evidence type="ECO:0000313" key="9">
    <source>
        <dbReference type="Proteomes" id="UP000054010"/>
    </source>
</evidence>
<evidence type="ECO:0000256" key="5">
    <source>
        <dbReference type="HAMAP-Rule" id="MF_01371"/>
    </source>
</evidence>
<sequence length="65" mass="7338">MSKLKITYTKSVIGYAKDQKETVLSLGLRKLNHSVIKPDNPAIRGMIFKVKHLVSVEEIPDEVTE</sequence>
<evidence type="ECO:0000256" key="6">
    <source>
        <dbReference type="RuleBase" id="RU003734"/>
    </source>
</evidence>
<dbReference type="eggNOG" id="COG1841">
    <property type="taxonomic scope" value="Bacteria"/>
</dbReference>
<keyword evidence="4 5" id="KW-0687">Ribonucleoprotein</keyword>
<dbReference type="PANTHER" id="PTHR15892">
    <property type="entry name" value="MITOCHONDRIAL RIBOSOMAL PROTEIN L30"/>
    <property type="match status" value="1"/>
</dbReference>
<dbReference type="HAMAP" id="MF_01371_B">
    <property type="entry name" value="Ribosomal_uL30_B"/>
    <property type="match status" value="1"/>
</dbReference>
<dbReference type="InterPro" id="IPR005996">
    <property type="entry name" value="Ribosomal_uL30_bac-type"/>
</dbReference>
<dbReference type="InterPro" id="IPR036919">
    <property type="entry name" value="Ribo_uL30_ferredoxin-like_sf"/>
</dbReference>
<dbReference type="Pfam" id="PF00327">
    <property type="entry name" value="Ribosomal_L30"/>
    <property type="match status" value="1"/>
</dbReference>
<keyword evidence="3 5" id="KW-0689">Ribosomal protein</keyword>
<dbReference type="InterPro" id="IPR018038">
    <property type="entry name" value="Ribosomal_uL30_CS"/>
</dbReference>
<dbReference type="AlphaFoldDB" id="E1IA31"/>
<keyword evidence="9" id="KW-1185">Reference proteome</keyword>
<dbReference type="PANTHER" id="PTHR15892:SF2">
    <property type="entry name" value="LARGE RIBOSOMAL SUBUNIT PROTEIN UL30M"/>
    <property type="match status" value="1"/>
</dbReference>
<dbReference type="Proteomes" id="UP000054010">
    <property type="component" value="Unassembled WGS sequence"/>
</dbReference>
<feature type="domain" description="Large ribosomal subunit protein uL30-like ferredoxin-like fold" evidence="7">
    <location>
        <begin position="4"/>
        <end position="54"/>
    </location>
</feature>
<dbReference type="STRING" id="765420.OSCT_0182"/>
<dbReference type="HOGENOM" id="CLU_131047_2_0_0"/>
<comment type="caution">
    <text evidence="8">The sequence shown here is derived from an EMBL/GenBank/DDBJ whole genome shotgun (WGS) entry which is preliminary data.</text>
</comment>
<accession>E1IA31</accession>
<evidence type="ECO:0000259" key="7">
    <source>
        <dbReference type="Pfam" id="PF00327"/>
    </source>
</evidence>
<dbReference type="PROSITE" id="PS00634">
    <property type="entry name" value="RIBOSOMAL_L30"/>
    <property type="match status" value="1"/>
</dbReference>
<dbReference type="NCBIfam" id="TIGR01308">
    <property type="entry name" value="rpmD_bact"/>
    <property type="match status" value="1"/>
</dbReference>
<proteinExistence type="inferred from homology"/>
<evidence type="ECO:0000256" key="4">
    <source>
        <dbReference type="ARBA" id="ARBA00023274"/>
    </source>
</evidence>
<dbReference type="OrthoDB" id="9812790at2"/>
<protein>
    <recommendedName>
        <fullName evidence="5">Large ribosomal subunit protein uL30</fullName>
    </recommendedName>
</protein>
<gene>
    <name evidence="5" type="primary">rpmD</name>
    <name evidence="8" type="ORF">OSCT_0182</name>
</gene>
<comment type="similarity">
    <text evidence="1 5 6">Belongs to the universal ribosomal protein uL30 family.</text>
</comment>